<keyword evidence="3 10" id="KW-0812">Transmembrane</keyword>
<feature type="transmembrane region" description="Helical" evidence="10">
    <location>
        <begin position="510"/>
        <end position="531"/>
    </location>
</feature>
<feature type="transmembrane region" description="Helical" evidence="10">
    <location>
        <begin position="12"/>
        <end position="31"/>
    </location>
</feature>
<keyword evidence="7 10" id="KW-0472">Membrane</keyword>
<comment type="subcellular location">
    <subcellularLocation>
        <location evidence="1">Endoplasmic reticulum membrane</location>
        <topology evidence="1">Single-pass membrane protein</topology>
    </subcellularLocation>
</comment>
<name>A0A1Y1MDA6_PHOPY</name>
<evidence type="ECO:0000256" key="2">
    <source>
        <dbReference type="ARBA" id="ARBA00007717"/>
    </source>
</evidence>
<reference evidence="12" key="1">
    <citation type="journal article" date="2016" name="Sci. Rep.">
        <title>Molecular characterization of firefly nuptial gifts: a multi-omics approach sheds light on postcopulatory sexual selection.</title>
        <authorList>
            <person name="Al-Wathiqui N."/>
            <person name="Fallon T.R."/>
            <person name="South A."/>
            <person name="Weng J.K."/>
            <person name="Lewis S.M."/>
        </authorList>
    </citation>
    <scope>NUCLEOTIDE SEQUENCE</scope>
</reference>
<evidence type="ECO:0000256" key="7">
    <source>
        <dbReference type="ARBA" id="ARBA00023136"/>
    </source>
</evidence>
<evidence type="ECO:0000256" key="3">
    <source>
        <dbReference type="ARBA" id="ARBA00022692"/>
    </source>
</evidence>
<dbReference type="GO" id="GO:0005789">
    <property type="term" value="C:endoplasmic reticulum membrane"/>
    <property type="evidence" value="ECO:0007669"/>
    <property type="project" value="UniProtKB-SubCell"/>
</dbReference>
<evidence type="ECO:0000259" key="11">
    <source>
        <dbReference type="Pfam" id="PF04389"/>
    </source>
</evidence>
<dbReference type="Gene3D" id="3.40.630.10">
    <property type="entry name" value="Zn peptidases"/>
    <property type="match status" value="1"/>
</dbReference>
<dbReference type="OrthoDB" id="5913609at2759"/>
<dbReference type="InterPro" id="IPR007484">
    <property type="entry name" value="Peptidase_M28"/>
</dbReference>
<reference evidence="13 14" key="2">
    <citation type="journal article" date="2018" name="Elife">
        <title>Firefly genomes illuminate parallel origins of bioluminescence in beetles.</title>
        <authorList>
            <person name="Fallon T.R."/>
            <person name="Lower S.E."/>
            <person name="Chang C.H."/>
            <person name="Bessho-Uehara M."/>
            <person name="Martin G.J."/>
            <person name="Bewick A.J."/>
            <person name="Behringer M."/>
            <person name="Debat H.J."/>
            <person name="Wong I."/>
            <person name="Day J.C."/>
            <person name="Suvorov A."/>
            <person name="Silva C.J."/>
            <person name="Stanger-Hall K.F."/>
            <person name="Hall D.W."/>
            <person name="Schmitz R.J."/>
            <person name="Nelson D.R."/>
            <person name="Lewis S.M."/>
            <person name="Shigenobu S."/>
            <person name="Bybee S.M."/>
            <person name="Larracuente A.M."/>
            <person name="Oba Y."/>
            <person name="Weng J.K."/>
        </authorList>
    </citation>
    <scope>NUCLEOTIDE SEQUENCE [LARGE SCALE GENOMIC DNA]</scope>
    <source>
        <strain evidence="13">1611_PpyrPB1</strain>
        <tissue evidence="13">Whole body</tissue>
    </source>
</reference>
<evidence type="ECO:0000256" key="1">
    <source>
        <dbReference type="ARBA" id="ARBA00004389"/>
    </source>
</evidence>
<evidence type="ECO:0000256" key="8">
    <source>
        <dbReference type="ARBA" id="ARBA00023180"/>
    </source>
</evidence>
<keyword evidence="14" id="KW-1185">Reference proteome</keyword>
<keyword evidence="4" id="KW-0732">Signal</keyword>
<dbReference type="EMBL" id="GEZM01036586">
    <property type="protein sequence ID" value="JAV82580.1"/>
    <property type="molecule type" value="Transcribed_RNA"/>
</dbReference>
<dbReference type="SUPFAM" id="SSF53187">
    <property type="entry name" value="Zn-dependent exopeptidases"/>
    <property type="match status" value="1"/>
</dbReference>
<dbReference type="InParanoid" id="A0A1Y1MDA6"/>
<organism evidence="12">
    <name type="scientific">Photinus pyralis</name>
    <name type="common">Common eastern firefly</name>
    <name type="synonym">Lampyris pyralis</name>
    <dbReference type="NCBI Taxonomy" id="7054"/>
    <lineage>
        <taxon>Eukaryota</taxon>
        <taxon>Metazoa</taxon>
        <taxon>Ecdysozoa</taxon>
        <taxon>Arthropoda</taxon>
        <taxon>Hexapoda</taxon>
        <taxon>Insecta</taxon>
        <taxon>Pterygota</taxon>
        <taxon>Neoptera</taxon>
        <taxon>Endopterygota</taxon>
        <taxon>Coleoptera</taxon>
        <taxon>Polyphaga</taxon>
        <taxon>Elateriformia</taxon>
        <taxon>Elateroidea</taxon>
        <taxon>Lampyridae</taxon>
        <taxon>Lampyrinae</taxon>
        <taxon>Photinus</taxon>
    </lineage>
</organism>
<proteinExistence type="inferred from homology"/>
<feature type="domain" description="Peptidase M28" evidence="11">
    <location>
        <begin position="204"/>
        <end position="413"/>
    </location>
</feature>
<keyword evidence="6 10" id="KW-1133">Transmembrane helix</keyword>
<dbReference type="InterPro" id="IPR016574">
    <property type="entry name" value="Nicalin"/>
</dbReference>
<evidence type="ECO:0000256" key="4">
    <source>
        <dbReference type="ARBA" id="ARBA00022729"/>
    </source>
</evidence>
<dbReference type="PANTHER" id="PTHR31826">
    <property type="entry name" value="NICALIN"/>
    <property type="match status" value="1"/>
</dbReference>
<protein>
    <recommendedName>
        <fullName evidence="9">Nicalin</fullName>
    </recommendedName>
</protein>
<dbReference type="EMBL" id="VVIM01000001">
    <property type="protein sequence ID" value="KAB0804937.1"/>
    <property type="molecule type" value="Genomic_DNA"/>
</dbReference>
<evidence type="ECO:0000313" key="13">
    <source>
        <dbReference type="EMBL" id="KAB0804937.1"/>
    </source>
</evidence>
<evidence type="ECO:0000256" key="6">
    <source>
        <dbReference type="ARBA" id="ARBA00022989"/>
    </source>
</evidence>
<evidence type="ECO:0000256" key="10">
    <source>
        <dbReference type="SAM" id="Phobius"/>
    </source>
</evidence>
<evidence type="ECO:0000313" key="14">
    <source>
        <dbReference type="Proteomes" id="UP000327044"/>
    </source>
</evidence>
<keyword evidence="5" id="KW-0256">Endoplasmic reticulum</keyword>
<gene>
    <name evidence="13" type="ORF">PPYR_01907</name>
</gene>
<dbReference type="Proteomes" id="UP000327044">
    <property type="component" value="Unassembled WGS sequence"/>
</dbReference>
<sequence length="551" mass="61878">MWIEEAEELFKGYFPYYLLIVLPMFIIISPINPVSAAYEFPVYRMQHYDLHGQSHGCRSASVNLEARSLQSWATSRHCVVTRMQDLTVDYFRNIRNKAGALLIVFPEDFSQLTFEEKQHLMVLEDAMLAQEVSIPVYFVNSTPDLENIVGEISTVISAEDKTKSATEALFTSIAANGYQIVINPRTPSPKTDIKINSIQGTLPGHTVDGKTPTIAVVAHYDSFGVAPDLSFGADSNASGVVVLLELMRLFSILYADPKTHGRYNIIFLLSGGGKLNYQGSKKWLEDQLDSLDGSIIQDASYVMCLDTLASSDGLYMHVSKPPKEGSPASTYFKELKLAADRQTIINVDGVHKKINLADDLLAWEHERFSIRRLPAFTLSSLKSHKDLLRGTILDTYKNFNLDRLVQHTQLIAEALASHIYNVSGTELFGKSLQIDEGFLSAWMDFLSAQPRSAQLLSGKDNLLINFFKDAFSRYTRDVRITHLTPDKRDPDFMFYEVTRGTVNIYSVKPAIFDLILTLAIVLYLGCVYLCIQKFPSFYNAACSVSFKKKVQ</sequence>
<evidence type="ECO:0000256" key="5">
    <source>
        <dbReference type="ARBA" id="ARBA00022824"/>
    </source>
</evidence>
<comment type="similarity">
    <text evidence="2 9">Belongs to the nicastrin family.</text>
</comment>
<accession>A0A1Y1MDA6</accession>
<reference evidence="13" key="3">
    <citation type="submission" date="2019-08" db="EMBL/GenBank/DDBJ databases">
        <authorList>
            <consortium name="Photinus pyralis genome working group"/>
            <person name="Fallon T.R."/>
            <person name="Sander Lower S.E."/>
            <person name="Weng J.-K."/>
        </authorList>
    </citation>
    <scope>NUCLEOTIDE SEQUENCE</scope>
    <source>
        <strain evidence="13">1611_PpyrPB1</strain>
        <tissue evidence="13">Whole body</tissue>
    </source>
</reference>
<keyword evidence="8" id="KW-0325">Glycoprotein</keyword>
<evidence type="ECO:0000256" key="9">
    <source>
        <dbReference type="PIRNR" id="PIRNR011018"/>
    </source>
</evidence>
<dbReference type="AlphaFoldDB" id="A0A1Y1MDA6"/>
<dbReference type="GO" id="GO:0009966">
    <property type="term" value="P:regulation of signal transduction"/>
    <property type="evidence" value="ECO:0007669"/>
    <property type="project" value="InterPro"/>
</dbReference>
<dbReference type="FunCoup" id="A0A1Y1MDA6">
    <property type="interactions" value="2062"/>
</dbReference>
<dbReference type="PIRSF" id="PIRSF011018">
    <property type="entry name" value="Nicalin"/>
    <property type="match status" value="1"/>
</dbReference>
<evidence type="ECO:0000313" key="12">
    <source>
        <dbReference type="EMBL" id="JAV82580.1"/>
    </source>
</evidence>
<dbReference type="CDD" id="cd03882">
    <property type="entry name" value="M28_nicalin_like"/>
    <property type="match status" value="1"/>
</dbReference>
<dbReference type="Pfam" id="PF04389">
    <property type="entry name" value="Peptidase_M28"/>
    <property type="match status" value="1"/>
</dbReference>